<accession>A0A0C9V642</accession>
<name>A0A0C9V642_SPHS4</name>
<keyword evidence="1" id="KW-0472">Membrane</keyword>
<evidence type="ECO:0000313" key="2">
    <source>
        <dbReference type="EMBL" id="KIJ37052.1"/>
    </source>
</evidence>
<feature type="transmembrane region" description="Helical" evidence="1">
    <location>
        <begin position="221"/>
        <end position="240"/>
    </location>
</feature>
<feature type="transmembrane region" description="Helical" evidence="1">
    <location>
        <begin position="20"/>
        <end position="37"/>
    </location>
</feature>
<feature type="transmembrane region" description="Helical" evidence="1">
    <location>
        <begin position="44"/>
        <end position="63"/>
    </location>
</feature>
<feature type="transmembrane region" description="Helical" evidence="1">
    <location>
        <begin position="260"/>
        <end position="282"/>
    </location>
</feature>
<dbReference type="Proteomes" id="UP000054279">
    <property type="component" value="Unassembled WGS sequence"/>
</dbReference>
<keyword evidence="1" id="KW-0812">Transmembrane</keyword>
<keyword evidence="3" id="KW-1185">Reference proteome</keyword>
<protein>
    <submittedName>
        <fullName evidence="2">Uncharacterized protein</fullName>
    </submittedName>
</protein>
<dbReference type="HOGENOM" id="CLU_797135_0_0_1"/>
<proteinExistence type="predicted"/>
<reference evidence="2 3" key="1">
    <citation type="submission" date="2014-06" db="EMBL/GenBank/DDBJ databases">
        <title>Evolutionary Origins and Diversification of the Mycorrhizal Mutualists.</title>
        <authorList>
            <consortium name="DOE Joint Genome Institute"/>
            <consortium name="Mycorrhizal Genomics Consortium"/>
            <person name="Kohler A."/>
            <person name="Kuo A."/>
            <person name="Nagy L.G."/>
            <person name="Floudas D."/>
            <person name="Copeland A."/>
            <person name="Barry K.W."/>
            <person name="Cichocki N."/>
            <person name="Veneault-Fourrey C."/>
            <person name="LaButti K."/>
            <person name="Lindquist E.A."/>
            <person name="Lipzen A."/>
            <person name="Lundell T."/>
            <person name="Morin E."/>
            <person name="Murat C."/>
            <person name="Riley R."/>
            <person name="Ohm R."/>
            <person name="Sun H."/>
            <person name="Tunlid A."/>
            <person name="Henrissat B."/>
            <person name="Grigoriev I.V."/>
            <person name="Hibbett D.S."/>
            <person name="Martin F."/>
        </authorList>
    </citation>
    <scope>NUCLEOTIDE SEQUENCE [LARGE SCALE GENOMIC DNA]</scope>
    <source>
        <strain evidence="2 3">SS14</strain>
    </source>
</reference>
<organism evidence="2 3">
    <name type="scientific">Sphaerobolus stellatus (strain SS14)</name>
    <dbReference type="NCBI Taxonomy" id="990650"/>
    <lineage>
        <taxon>Eukaryota</taxon>
        <taxon>Fungi</taxon>
        <taxon>Dikarya</taxon>
        <taxon>Basidiomycota</taxon>
        <taxon>Agaricomycotina</taxon>
        <taxon>Agaricomycetes</taxon>
        <taxon>Phallomycetidae</taxon>
        <taxon>Geastrales</taxon>
        <taxon>Sphaerobolaceae</taxon>
        <taxon>Sphaerobolus</taxon>
    </lineage>
</organism>
<feature type="transmembrane region" description="Helical" evidence="1">
    <location>
        <begin position="103"/>
        <end position="126"/>
    </location>
</feature>
<gene>
    <name evidence="2" type="ORF">M422DRAFT_781918</name>
</gene>
<feature type="transmembrane region" description="Helical" evidence="1">
    <location>
        <begin position="157"/>
        <end position="177"/>
    </location>
</feature>
<evidence type="ECO:0000313" key="3">
    <source>
        <dbReference type="Proteomes" id="UP000054279"/>
    </source>
</evidence>
<evidence type="ECO:0000256" key="1">
    <source>
        <dbReference type="SAM" id="Phobius"/>
    </source>
</evidence>
<dbReference type="OrthoDB" id="5427664at2759"/>
<keyword evidence="1" id="KW-1133">Transmembrane helix</keyword>
<dbReference type="AlphaFoldDB" id="A0A0C9V642"/>
<dbReference type="EMBL" id="KN837172">
    <property type="protein sequence ID" value="KIJ37052.1"/>
    <property type="molecule type" value="Genomic_DNA"/>
</dbReference>
<feature type="transmembrane region" description="Helical" evidence="1">
    <location>
        <begin position="69"/>
        <end position="91"/>
    </location>
</feature>
<sequence length="311" mass="34582">MLSPLNCSDVLQYNGDIAGAGVRVSFYIQNFILVLMVQEDAENALWTLVATSFGLTVAALAQVKMGQLTLLQGMLVSQLAWFAIFGTYLSLASYSRSKGRDSIVKIAAVLQGYFSMTLTIAMWAFAHNLPLSQCSDHPKFVFLFGVTVDALGTGKKVALAFSSIVLVIFTVFNVIEFRQWYERRKKKRREGRGQHRKQTSRRRNLEEQRSQSYGWIHSEDGSLLLGIIICQVFVLVYFIATTELIIHKSNASDSDSTAWGFGQILALTVVLPPLIALGRLVWERLYGKEAEAENVDPALTVPLNNLANGHV</sequence>